<protein>
    <submittedName>
        <fullName evidence="1">Uncharacterized protein</fullName>
    </submittedName>
</protein>
<reference evidence="2" key="1">
    <citation type="submission" date="2016-10" db="EMBL/GenBank/DDBJ databases">
        <authorList>
            <person name="Varghese N."/>
            <person name="Submissions S."/>
        </authorList>
    </citation>
    <scope>NUCLEOTIDE SEQUENCE [LARGE SCALE GENOMIC DNA]</scope>
    <source>
        <strain evidence="2">DSM 13327</strain>
    </source>
</reference>
<dbReference type="AlphaFoldDB" id="A0A1I4N3I9"/>
<evidence type="ECO:0000313" key="2">
    <source>
        <dbReference type="Proteomes" id="UP000199520"/>
    </source>
</evidence>
<dbReference type="STRING" id="1123291.SAMN04490355_104073"/>
<name>A0A1I4N3I9_9FIRM</name>
<sequence length="103" mass="11279">MISAKQFTLLANVVMSKDTNQYLNLLTAYGLIRGKIDGTVVNSLNNERHVIKAENQDKVEPISEFNVIALKDVTIIPSGNQTKISLDALTIFSDQIIAVFVGS</sequence>
<keyword evidence="2" id="KW-1185">Reference proteome</keyword>
<proteinExistence type="predicted"/>
<evidence type="ECO:0000313" key="1">
    <source>
        <dbReference type="EMBL" id="SFM09897.1"/>
    </source>
</evidence>
<gene>
    <name evidence="1" type="ORF">SAMN04490355_104073</name>
</gene>
<organism evidence="1 2">
    <name type="scientific">Pelosinus propionicus DSM 13327</name>
    <dbReference type="NCBI Taxonomy" id="1123291"/>
    <lineage>
        <taxon>Bacteria</taxon>
        <taxon>Bacillati</taxon>
        <taxon>Bacillota</taxon>
        <taxon>Negativicutes</taxon>
        <taxon>Selenomonadales</taxon>
        <taxon>Sporomusaceae</taxon>
        <taxon>Pelosinus</taxon>
    </lineage>
</organism>
<accession>A0A1I4N3I9</accession>
<dbReference type="Proteomes" id="UP000199520">
    <property type="component" value="Unassembled WGS sequence"/>
</dbReference>
<dbReference type="RefSeq" id="WP_090940926.1">
    <property type="nucleotide sequence ID" value="NZ_FOTS01000040.1"/>
</dbReference>
<dbReference type="EMBL" id="FOTS01000040">
    <property type="protein sequence ID" value="SFM09897.1"/>
    <property type="molecule type" value="Genomic_DNA"/>
</dbReference>